<dbReference type="AlphaFoldDB" id="A0A1S1LGM0"/>
<accession>A0A1S1LGM0</accession>
<evidence type="ECO:0000313" key="2">
    <source>
        <dbReference type="Proteomes" id="UP000180043"/>
    </source>
</evidence>
<dbReference type="EMBL" id="MLIQ01000041">
    <property type="protein sequence ID" value="OHU47492.1"/>
    <property type="molecule type" value="Genomic_DNA"/>
</dbReference>
<dbReference type="Proteomes" id="UP000180043">
    <property type="component" value="Unassembled WGS sequence"/>
</dbReference>
<evidence type="ECO:0000313" key="1">
    <source>
        <dbReference type="EMBL" id="OHU47492.1"/>
    </source>
</evidence>
<organism evidence="1 2">
    <name type="scientific">Mycobacteroides chelonae</name>
    <name type="common">Mycobacterium chelonae</name>
    <dbReference type="NCBI Taxonomy" id="1774"/>
    <lineage>
        <taxon>Bacteria</taxon>
        <taxon>Bacillati</taxon>
        <taxon>Actinomycetota</taxon>
        <taxon>Actinomycetes</taxon>
        <taxon>Mycobacteriales</taxon>
        <taxon>Mycobacteriaceae</taxon>
        <taxon>Mycobacteroides</taxon>
    </lineage>
</organism>
<name>A0A1S1LGM0_MYCCH</name>
<sequence length="100" mass="10929">MGNSNQIAQAVYDNRRELSEGFDLLPLMADNVYNVVDPVNNVVRAHVPVDRLIFDTQAAKEICNLLGLRQLGCSTGTLQDYGPDFGLTYVLDGLAAMGQK</sequence>
<comment type="caution">
    <text evidence="1">The sequence shown here is derived from an EMBL/GenBank/DDBJ whole genome shotgun (WGS) entry which is preliminary data.</text>
</comment>
<gene>
    <name evidence="1" type="ORF">BKG82_26090</name>
</gene>
<protein>
    <submittedName>
        <fullName evidence="1">Uncharacterized protein</fullName>
    </submittedName>
</protein>
<proteinExistence type="predicted"/>
<reference evidence="1 2" key="1">
    <citation type="submission" date="2016-10" db="EMBL/GenBank/DDBJ databases">
        <title>Evaluation of Human, Veterinary and Environmental Mycobacterium chelonae Isolates by Core Genome Phylogenomic Analysis, Targeted Gene Comparison, and Anti-microbial Susceptibility Patterns: A Tale of Mistaken Identities.</title>
        <authorList>
            <person name="Fogelson S.B."/>
            <person name="Camus A.C."/>
            <person name="Lorenz W."/>
            <person name="Vasireddy R."/>
            <person name="Vasireddy S."/>
            <person name="Smith T."/>
            <person name="Brown-Elliott B.A."/>
            <person name="Wallace R.J.Jr."/>
            <person name="Hasan N.A."/>
            <person name="Reischl U."/>
            <person name="Sanchez S."/>
        </authorList>
    </citation>
    <scope>NUCLEOTIDE SEQUENCE [LARGE SCALE GENOMIC DNA]</scope>
    <source>
        <strain evidence="1 2">15515</strain>
    </source>
</reference>